<keyword evidence="4" id="KW-0274">FAD</keyword>
<dbReference type="EMBL" id="CP158299">
    <property type="protein sequence ID" value="XBV86692.1"/>
    <property type="molecule type" value="Genomic_DNA"/>
</dbReference>
<keyword evidence="3" id="KW-0285">Flavoprotein</keyword>
<dbReference type="Pfam" id="PF03275">
    <property type="entry name" value="GLF"/>
    <property type="match status" value="1"/>
</dbReference>
<protein>
    <submittedName>
        <fullName evidence="7">UDP-galactopyranose mutase</fullName>
        <ecNumber evidence="7">5.4.99.9</ecNumber>
    </submittedName>
</protein>
<comment type="cofactor">
    <cofactor evidence="1">
        <name>FAD</name>
        <dbReference type="ChEBI" id="CHEBI:57692"/>
    </cofactor>
</comment>
<organism evidence="7">
    <name type="scientific">Deinococcus sonorensis KR-87</name>
    <dbReference type="NCBI Taxonomy" id="694439"/>
    <lineage>
        <taxon>Bacteria</taxon>
        <taxon>Thermotogati</taxon>
        <taxon>Deinococcota</taxon>
        <taxon>Deinococci</taxon>
        <taxon>Deinococcales</taxon>
        <taxon>Deinococcaceae</taxon>
        <taxon>Deinococcus</taxon>
    </lineage>
</organism>
<dbReference type="NCBIfam" id="TIGR00031">
    <property type="entry name" value="UDP-GALP_mutase"/>
    <property type="match status" value="1"/>
</dbReference>
<dbReference type="InterPro" id="IPR004379">
    <property type="entry name" value="UDP-GALP_mutase"/>
</dbReference>
<evidence type="ECO:0000256" key="2">
    <source>
        <dbReference type="ARBA" id="ARBA00009321"/>
    </source>
</evidence>
<dbReference type="KEGG" id="dsc:ABOD76_10390"/>
<dbReference type="EC" id="5.4.99.9" evidence="7"/>
<evidence type="ECO:0000256" key="3">
    <source>
        <dbReference type="ARBA" id="ARBA00022630"/>
    </source>
</evidence>
<dbReference type="GO" id="GO:0005829">
    <property type="term" value="C:cytosol"/>
    <property type="evidence" value="ECO:0007669"/>
    <property type="project" value="TreeGrafter"/>
</dbReference>
<dbReference type="PANTHER" id="PTHR21197:SF0">
    <property type="entry name" value="UDP-GALACTOPYRANOSE MUTASE"/>
    <property type="match status" value="1"/>
</dbReference>
<dbReference type="GO" id="GO:0008767">
    <property type="term" value="F:UDP-galactopyranose mutase activity"/>
    <property type="evidence" value="ECO:0007669"/>
    <property type="project" value="UniProtKB-EC"/>
</dbReference>
<dbReference type="InterPro" id="IPR015899">
    <property type="entry name" value="UDP-GalPyranose_mutase_C"/>
</dbReference>
<comment type="similarity">
    <text evidence="2">Belongs to the UDP-galactopyranose/dTDP-fucopyranose mutase family.</text>
</comment>
<dbReference type="AlphaFoldDB" id="A0AAU7UDL5"/>
<dbReference type="Pfam" id="PF13450">
    <property type="entry name" value="NAD_binding_8"/>
    <property type="match status" value="1"/>
</dbReference>
<gene>
    <name evidence="7" type="primary">glf</name>
    <name evidence="7" type="ORF">ABOD76_10390</name>
</gene>
<evidence type="ECO:0000259" key="6">
    <source>
        <dbReference type="Pfam" id="PF03275"/>
    </source>
</evidence>
<dbReference type="FunFam" id="3.40.50.720:FF:000397">
    <property type="entry name" value="UDP-galactopyranose mutase"/>
    <property type="match status" value="1"/>
</dbReference>
<evidence type="ECO:0000256" key="4">
    <source>
        <dbReference type="ARBA" id="ARBA00022827"/>
    </source>
</evidence>
<evidence type="ECO:0000313" key="7">
    <source>
        <dbReference type="EMBL" id="XBV86692.1"/>
    </source>
</evidence>
<name>A0AAU7UDL5_9DEIO</name>
<dbReference type="Gene3D" id="3.40.50.720">
    <property type="entry name" value="NAD(P)-binding Rossmann-like Domain"/>
    <property type="match status" value="3"/>
</dbReference>
<evidence type="ECO:0000256" key="1">
    <source>
        <dbReference type="ARBA" id="ARBA00001974"/>
    </source>
</evidence>
<dbReference type="SUPFAM" id="SSF54373">
    <property type="entry name" value="FAD-linked reductases, C-terminal domain"/>
    <property type="match status" value="1"/>
</dbReference>
<feature type="domain" description="UDP-galactopyranose mutase C-terminal" evidence="6">
    <location>
        <begin position="154"/>
        <end position="350"/>
    </location>
</feature>
<dbReference type="PANTHER" id="PTHR21197">
    <property type="entry name" value="UDP-GALACTOPYRANOSE MUTASE"/>
    <property type="match status" value="1"/>
</dbReference>
<sequence>MTEASSPQGFDYLIVGAGFAGAVLAERLASVGQRVLIVDKRPHIGGNAYDRYDDAGVLIHPYGPHIFHTNSKAVFDYLSQFTQWRPYQHRVLASVDGQLVPMPINLDTVNQLYGLSLNASQLEDYFASVAEPVEQVRTSEDVVVSKVGRDLYNKFFRGYTRKQWGLDPSELDASVTARVPTRTSRDNRYFQDTYQAMPLHGYTRMFEAMLNHPNISVMLNTDYRAIETFIPWRHMIYTGPIDAYFGHRYGRLPYRSLEFEHRTLPQAQFQAVGTVNFPNDYAYTRVSEFKHITGQQHDQTSVVYEYPTAEGDPYYPVPRPENAELYKRYAADAEQLTNVTFVGRLATYRYYNMDQVVAQALATFQRLQEAQAPAGVELEASL</sequence>
<evidence type="ECO:0000256" key="5">
    <source>
        <dbReference type="ARBA" id="ARBA00023235"/>
    </source>
</evidence>
<dbReference type="SUPFAM" id="SSF51971">
    <property type="entry name" value="Nucleotide-binding domain"/>
    <property type="match status" value="1"/>
</dbReference>
<accession>A0AAU7UDL5</accession>
<dbReference type="GO" id="GO:0050660">
    <property type="term" value="F:flavin adenine dinucleotide binding"/>
    <property type="evidence" value="ECO:0007669"/>
    <property type="project" value="TreeGrafter"/>
</dbReference>
<reference evidence="7" key="1">
    <citation type="submission" date="2024-06" db="EMBL/GenBank/DDBJ databases">
        <title>Draft Genome Sequence of Deinococcus sonorensis Type Strain KR-87, a Biofilm Producing Representative of the Genus Deinococcus.</title>
        <authorList>
            <person name="Boren L.S."/>
            <person name="Grosso R.A."/>
            <person name="Hugenberg-Cox A.N."/>
            <person name="Hill J.T.E."/>
            <person name="Albert C.M."/>
            <person name="Tuohy J.M."/>
        </authorList>
    </citation>
    <scope>NUCLEOTIDE SEQUENCE</scope>
    <source>
        <strain evidence="7">KR-87</strain>
    </source>
</reference>
<dbReference type="RefSeq" id="WP_350244769.1">
    <property type="nucleotide sequence ID" value="NZ_CP158299.1"/>
</dbReference>
<keyword evidence="5 7" id="KW-0413">Isomerase</keyword>
<proteinExistence type="inferred from homology"/>